<dbReference type="Gene3D" id="1.25.40.450">
    <property type="entry name" value="Nucleoporin, helical domain, N-terminal subdomain"/>
    <property type="match status" value="1"/>
</dbReference>
<proteinExistence type="inferred from homology"/>
<dbReference type="GO" id="GO:0036228">
    <property type="term" value="P:protein localization to nuclear inner membrane"/>
    <property type="evidence" value="ECO:0007669"/>
    <property type="project" value="TreeGrafter"/>
</dbReference>
<reference evidence="7" key="1">
    <citation type="journal article" date="2020" name="Microb. Genom.">
        <title>Genetic diversity of clinical and environmental Mucorales isolates obtained from an investigation of mucormycosis cases among solid organ transplant recipients.</title>
        <authorList>
            <person name="Nguyen M.H."/>
            <person name="Kaul D."/>
            <person name="Muto C."/>
            <person name="Cheng S.J."/>
            <person name="Richter R.A."/>
            <person name="Bruno V.M."/>
            <person name="Liu G."/>
            <person name="Beyhan S."/>
            <person name="Sundermann A.J."/>
            <person name="Mounaud S."/>
            <person name="Pasculle A.W."/>
            <person name="Nierman W.C."/>
            <person name="Driscoll E."/>
            <person name="Cumbie R."/>
            <person name="Clancy C.J."/>
            <person name="Dupont C.L."/>
        </authorList>
    </citation>
    <scope>NUCLEOTIDE SEQUENCE</scope>
    <source>
        <strain evidence="7">GL16</strain>
    </source>
</reference>
<organism evidence="7 8">
    <name type="scientific">Rhizopus oryzae</name>
    <name type="common">Mucormycosis agent</name>
    <name type="synonym">Rhizopus arrhizus var. delemar</name>
    <dbReference type="NCBI Taxonomy" id="64495"/>
    <lineage>
        <taxon>Eukaryota</taxon>
        <taxon>Fungi</taxon>
        <taxon>Fungi incertae sedis</taxon>
        <taxon>Mucoromycota</taxon>
        <taxon>Mucoromycotina</taxon>
        <taxon>Mucoromycetes</taxon>
        <taxon>Mucorales</taxon>
        <taxon>Mucorineae</taxon>
        <taxon>Rhizopodaceae</taxon>
        <taxon>Rhizopus</taxon>
    </lineage>
</organism>
<dbReference type="InterPro" id="IPR014908">
    <property type="entry name" value="Nucleoporin_Nup133/Nup155_N"/>
</dbReference>
<keyword evidence="4" id="KW-0539">Nucleus</keyword>
<feature type="domain" description="Nucleoporin Nup133/Nup155-like C-terminal" evidence="5">
    <location>
        <begin position="562"/>
        <end position="984"/>
    </location>
</feature>
<comment type="subcellular location">
    <subcellularLocation>
        <location evidence="1">Nucleus</location>
    </subcellularLocation>
</comment>
<evidence type="ECO:0000256" key="3">
    <source>
        <dbReference type="ARBA" id="ARBA00022448"/>
    </source>
</evidence>
<gene>
    <name evidence="7" type="ORF">G6F51_002952</name>
</gene>
<dbReference type="EMBL" id="JAANIT010000271">
    <property type="protein sequence ID" value="KAG1549610.1"/>
    <property type="molecule type" value="Genomic_DNA"/>
</dbReference>
<dbReference type="GO" id="GO:0000972">
    <property type="term" value="P:transcription-dependent tethering of RNA polymerase II gene DNA at nuclear periphery"/>
    <property type="evidence" value="ECO:0007669"/>
    <property type="project" value="TreeGrafter"/>
</dbReference>
<dbReference type="InterPro" id="IPR004870">
    <property type="entry name" value="Nucleoporin_Nup155"/>
</dbReference>
<evidence type="ECO:0000256" key="1">
    <source>
        <dbReference type="ARBA" id="ARBA00004123"/>
    </source>
</evidence>
<evidence type="ECO:0000256" key="4">
    <source>
        <dbReference type="ARBA" id="ARBA00023242"/>
    </source>
</evidence>
<evidence type="ECO:0008006" key="9">
    <source>
        <dbReference type="Google" id="ProtNLM"/>
    </source>
</evidence>
<dbReference type="Gene3D" id="1.25.40.440">
    <property type="entry name" value="Nucleoporin, helical domain, central subdomain"/>
    <property type="match status" value="1"/>
</dbReference>
<dbReference type="InterPro" id="IPR042533">
    <property type="entry name" value="Nucleoporin_Nup155_C_1"/>
</dbReference>
<dbReference type="Pfam" id="PF03177">
    <property type="entry name" value="Nucleoporin_C"/>
    <property type="match status" value="1"/>
</dbReference>
<dbReference type="GO" id="GO:0017056">
    <property type="term" value="F:structural constituent of nuclear pore"/>
    <property type="evidence" value="ECO:0007669"/>
    <property type="project" value="InterPro"/>
</dbReference>
<feature type="domain" description="Nucleoporin Nup133/Nup155-like N-terminal" evidence="6">
    <location>
        <begin position="89"/>
        <end position="462"/>
    </location>
</feature>
<evidence type="ECO:0000313" key="8">
    <source>
        <dbReference type="Proteomes" id="UP000717996"/>
    </source>
</evidence>
<dbReference type="Gene3D" id="1.20.58.1780">
    <property type="match status" value="1"/>
</dbReference>
<dbReference type="GO" id="GO:0044611">
    <property type="term" value="C:nuclear pore inner ring"/>
    <property type="evidence" value="ECO:0007669"/>
    <property type="project" value="TreeGrafter"/>
</dbReference>
<evidence type="ECO:0000259" key="6">
    <source>
        <dbReference type="Pfam" id="PF08801"/>
    </source>
</evidence>
<evidence type="ECO:0000259" key="5">
    <source>
        <dbReference type="Pfam" id="PF03177"/>
    </source>
</evidence>
<evidence type="ECO:0000313" key="7">
    <source>
        <dbReference type="EMBL" id="KAG1549610.1"/>
    </source>
</evidence>
<dbReference type="OrthoDB" id="338970at2759"/>
<dbReference type="GO" id="GO:0006405">
    <property type="term" value="P:RNA export from nucleus"/>
    <property type="evidence" value="ECO:0007669"/>
    <property type="project" value="TreeGrafter"/>
</dbReference>
<sequence>METSCPEKAFNAIEEASVILESRGIIDRQFPDLKQAFSNRIIYETAKSEKVKPVVLKTTLNMPISGIEGINQREFNQPLWKHNIKPDSPAGIAPEINRAYFAIGKCLYLWDYVNGSNDMNIYEEEDDIVGIGFVRPKPDVFNSDKVYRLLIVSTVSQVKLIAISKDATDGIRFHQTDTYTSTSGINMKSIVGTSDGRVFMLGNDGNVWELDYRQTEGWFTGKCSKRLHSSGIFSALFLSVHDPVIQIAVNEAGRVLYQLTEHSHIIITYLGKNGQDYQTITTYSKSCESSRLMCPNSPLINANNFKIISIHPVSIHESRSYQLVAITSTGCRLYYTYHQHGDNLKSEDIPSDLALIHVRTPPENTLPNQVFSKSTYKDGFLALVKNDQQKESVFTICPDLGKLVSTTLAGRPSLTEFVDEITVAGKIVAMSETSSTQSQVNELAAHYTTPTRHLLVLTTCGLSVLIKQRPVDMLFSLVSSSYQDTALRINNFKDFFDHFGYSNSCAMSFGLVTSSIPPSGSGFKLDTSQPVVSQTLETVTILLQEFSRLLSDLPSQNQQYTSRHDGLALFIYRTIRPIWDKPLFTEILNEGKNAYINAIKKGDLLNIQIILKNLVTFIESHSAIFPKNNATIEEKSIKNMYELAVYLIEAVAFFVYLIDTGEIAIITQGLKTHSKERLKSASLKQLLTTTDGRSLVRDLSGSLIEYTFKKQNYDTEYVISILQQNCGSFCDANVVLLHRATHDIHSARSAPGSQTKAILNSSLHILQKIAAHIPAPSLAEIAKEFTSQGYPVYGVSIALACAKARDPNNTTNELTKAGYLMNDTVAGLFNAKQPFYDTVFDILLEVTRKVSISSVIDVKKEVYSAAFSSDDITFHHYMYEKFMEHNIEEELIKESPSHLEEYLNIHPLSYKRLRVLAKYYRKHEQFEKAAKAYITLGQSEGLNNQTRFEYLTNASICAKSVTSPAKQYEMYHLLQTVSQLLESIRE</sequence>
<protein>
    <recommendedName>
        <fullName evidence="9">Nucleoporin Nup133/Nup155-like N-terminal domain-containing protein</fullName>
    </recommendedName>
</protein>
<name>A0A9P7CEW2_RHIOR</name>
<keyword evidence="3" id="KW-0813">Transport</keyword>
<dbReference type="InterPro" id="IPR007187">
    <property type="entry name" value="Nucleoporin_Nup133/Nup155_C"/>
</dbReference>
<dbReference type="Pfam" id="PF08801">
    <property type="entry name" value="Nucleoporin_N"/>
    <property type="match status" value="1"/>
</dbReference>
<comment type="similarity">
    <text evidence="2">Belongs to the non-repetitive/WGA-negative nucleoporin family.</text>
</comment>
<comment type="caution">
    <text evidence="7">The sequence shown here is derived from an EMBL/GenBank/DDBJ whole genome shotgun (WGS) entry which is preliminary data.</text>
</comment>
<dbReference type="PANTHER" id="PTHR10350:SF6">
    <property type="entry name" value="NUCLEAR PORE COMPLEX PROTEIN NUP155"/>
    <property type="match status" value="1"/>
</dbReference>
<dbReference type="Proteomes" id="UP000717996">
    <property type="component" value="Unassembled WGS sequence"/>
</dbReference>
<dbReference type="GO" id="GO:0006606">
    <property type="term" value="P:protein import into nucleus"/>
    <property type="evidence" value="ECO:0007669"/>
    <property type="project" value="TreeGrafter"/>
</dbReference>
<dbReference type="InterPro" id="IPR042537">
    <property type="entry name" value="Nucleoporin_Nup155_C_2"/>
</dbReference>
<accession>A0A9P7CEW2</accession>
<evidence type="ECO:0000256" key="2">
    <source>
        <dbReference type="ARBA" id="ARBA00007373"/>
    </source>
</evidence>
<dbReference type="PANTHER" id="PTHR10350">
    <property type="entry name" value="NUCLEAR PORE COMPLEX PROTEIN NUP155"/>
    <property type="match status" value="1"/>
</dbReference>
<dbReference type="AlphaFoldDB" id="A0A9P7CEW2"/>